<reference evidence="2 3" key="1">
    <citation type="submission" date="2019-06" db="EMBL/GenBank/DDBJ databases">
        <title>YIM 131921 draft genome.</title>
        <authorList>
            <person name="Jiang L."/>
        </authorList>
    </citation>
    <scope>NUCLEOTIDE SEQUENCE [LARGE SCALE GENOMIC DNA]</scope>
    <source>
        <strain evidence="2 3">YIM 131921</strain>
    </source>
</reference>
<dbReference type="PANTHER" id="PTHR36840:SF1">
    <property type="entry name" value="BLL5714 PROTEIN"/>
    <property type="match status" value="1"/>
</dbReference>
<dbReference type="RefSeq" id="WP_139076280.1">
    <property type="nucleotide sequence ID" value="NZ_VDFU01000007.1"/>
</dbReference>
<evidence type="ECO:0000256" key="1">
    <source>
        <dbReference type="SAM" id="Phobius"/>
    </source>
</evidence>
<dbReference type="AlphaFoldDB" id="A0A5C4N2F2"/>
<feature type="transmembrane region" description="Helical" evidence="1">
    <location>
        <begin position="51"/>
        <end position="73"/>
    </location>
</feature>
<feature type="transmembrane region" description="Helical" evidence="1">
    <location>
        <begin position="343"/>
        <end position="359"/>
    </location>
</feature>
<dbReference type="PANTHER" id="PTHR36840">
    <property type="entry name" value="BLL5714 PROTEIN"/>
    <property type="match status" value="1"/>
</dbReference>
<feature type="transmembrane region" description="Helical" evidence="1">
    <location>
        <begin position="168"/>
        <end position="189"/>
    </location>
</feature>
<evidence type="ECO:0000313" key="2">
    <source>
        <dbReference type="EMBL" id="TNC50484.1"/>
    </source>
</evidence>
<keyword evidence="1" id="KW-0472">Membrane</keyword>
<dbReference type="Proteomes" id="UP000305887">
    <property type="component" value="Unassembled WGS sequence"/>
</dbReference>
<dbReference type="InterPro" id="IPR010640">
    <property type="entry name" value="Low_temperature_requirement_A"/>
</dbReference>
<keyword evidence="1" id="KW-1133">Transmembrane helix</keyword>
<feature type="transmembrane region" description="Helical" evidence="1">
    <location>
        <begin position="239"/>
        <end position="259"/>
    </location>
</feature>
<feature type="transmembrane region" description="Helical" evidence="1">
    <location>
        <begin position="311"/>
        <end position="331"/>
    </location>
</feature>
<protein>
    <submittedName>
        <fullName evidence="2">Low temperature requirement protein A</fullName>
    </submittedName>
</protein>
<feature type="transmembrane region" description="Helical" evidence="1">
    <location>
        <begin position="280"/>
        <end position="299"/>
    </location>
</feature>
<feature type="transmembrane region" description="Helical" evidence="1">
    <location>
        <begin position="85"/>
        <end position="105"/>
    </location>
</feature>
<sequence>MADATSRHWLRDRSKDESAEVTYVELFFDLVFVFAVTQLSHYLLLNLSAEGVLRTLLLFVAVWWVWIYTSWVTNWLDPDRTPVRLLLFALMFAGLMMSASIPQAFGDRGLAFALAYVGMQVGRSFFMIWALTLAKHDARDSFQRITIWLLLSGALWMSGTLFENDLRYIFWLLAVGVELLSPSIGFWVPTMGRSSPEDWDIEGPHLAERCGLFIIIALGESLLVTGTTLQDINFSPANLAGFLAALACAVSMWWVYFDLGAHRGERALERSDTPGRLAQLAYTYLHMPIVAGIVVSAVGDAKVLEDPLGETTWVTGAVILAGPGLFMLGNLLFKAAVTGRRPVSHLAGLGILALCAPFATLLPPLALSMVTVVALIVVALLEGRLARSRTAASQGLH</sequence>
<feature type="transmembrane region" description="Helical" evidence="1">
    <location>
        <begin position="111"/>
        <end position="133"/>
    </location>
</feature>
<gene>
    <name evidence="2" type="ORF">FHG66_08290</name>
</gene>
<keyword evidence="1" id="KW-0812">Transmembrane</keyword>
<dbReference type="Pfam" id="PF06772">
    <property type="entry name" value="LtrA"/>
    <property type="match status" value="1"/>
</dbReference>
<name>A0A5C4N2F2_9RHOB</name>
<feature type="transmembrane region" description="Helical" evidence="1">
    <location>
        <begin position="145"/>
        <end position="162"/>
    </location>
</feature>
<feature type="transmembrane region" description="Helical" evidence="1">
    <location>
        <begin position="210"/>
        <end position="227"/>
    </location>
</feature>
<organism evidence="2 3">
    <name type="scientific">Rubellimicrobium rubrum</name>
    <dbReference type="NCBI Taxonomy" id="2585369"/>
    <lineage>
        <taxon>Bacteria</taxon>
        <taxon>Pseudomonadati</taxon>
        <taxon>Pseudomonadota</taxon>
        <taxon>Alphaproteobacteria</taxon>
        <taxon>Rhodobacterales</taxon>
        <taxon>Roseobacteraceae</taxon>
        <taxon>Rubellimicrobium</taxon>
    </lineage>
</organism>
<feature type="transmembrane region" description="Helical" evidence="1">
    <location>
        <begin position="21"/>
        <end position="45"/>
    </location>
</feature>
<keyword evidence="3" id="KW-1185">Reference proteome</keyword>
<accession>A0A5C4N2F2</accession>
<evidence type="ECO:0000313" key="3">
    <source>
        <dbReference type="Proteomes" id="UP000305887"/>
    </source>
</evidence>
<proteinExistence type="predicted"/>
<comment type="caution">
    <text evidence="2">The sequence shown here is derived from an EMBL/GenBank/DDBJ whole genome shotgun (WGS) entry which is preliminary data.</text>
</comment>
<dbReference type="EMBL" id="VDFU01000007">
    <property type="protein sequence ID" value="TNC50484.1"/>
    <property type="molecule type" value="Genomic_DNA"/>
</dbReference>
<dbReference type="OrthoDB" id="5520804at2"/>